<evidence type="ECO:0000313" key="3">
    <source>
        <dbReference type="EMBL" id="OQE23774.1"/>
    </source>
</evidence>
<proteinExistence type="predicted"/>
<dbReference type="STRING" id="303698.A0A1V6TCL3"/>
<feature type="transmembrane region" description="Helical" evidence="1">
    <location>
        <begin position="54"/>
        <end position="74"/>
    </location>
</feature>
<sequence>MAANMADITIYNLPPSPPNYDRLGVFYISFCIIWTVLVIAGMIFCVINRHIPILRVRGIGLSFPAIASLHVYWIMGQMVYPVGASVPTVLAYDIQYFAMGVWFPLGIALFQASNLRFLHVAKMQKQFLHPESRSQIRCNGGKDSWLCRLRNMNYMKRTLIFIGIAMVFQFIITIVMWFMCKKYHPTFGVPGSEIKGATPQEQIVDLGRGWEWWQSLLWQFIWTWIAAPILIWKAWNIRDTMGWRTQTIACCLSGLHATPMFLVATYAPSFAKVNMYFPQSEWIHISIMMWEIFTIFVPIIQVIQLWILKKKTRNSMATYSTSSTLTAVNNDTVNDWKAPSSSSSTLAEKGQAITNVSRVEVDRMYTMDALDHVLSKNPETLQEFAAMREFSGENVAFLTEIAAWKNSWAAAIGEDQTYGAFNHALRIYGDFISTQHAIFPLNISSQSYNNLQAVFGSPAKTLFGEGSINSTSPFDDESHISPSEQISAVQYSGDIPVSFDMTVFDEVQEHIKYLVLTNTWPKFIDSMRRGSTDSDRSDLTHLSDASMRSWVSKARVKLQSFL</sequence>
<feature type="transmembrane region" description="Helical" evidence="1">
    <location>
        <begin position="25"/>
        <end position="47"/>
    </location>
</feature>
<keyword evidence="1" id="KW-0812">Transmembrane</keyword>
<dbReference type="SUPFAM" id="SSF48097">
    <property type="entry name" value="Regulator of G-protein signaling, RGS"/>
    <property type="match status" value="1"/>
</dbReference>
<evidence type="ECO:0000259" key="2">
    <source>
        <dbReference type="PROSITE" id="PS50132"/>
    </source>
</evidence>
<organism evidence="3 4">
    <name type="scientific">Penicillium steckii</name>
    <dbReference type="NCBI Taxonomy" id="303698"/>
    <lineage>
        <taxon>Eukaryota</taxon>
        <taxon>Fungi</taxon>
        <taxon>Dikarya</taxon>
        <taxon>Ascomycota</taxon>
        <taxon>Pezizomycotina</taxon>
        <taxon>Eurotiomycetes</taxon>
        <taxon>Eurotiomycetidae</taxon>
        <taxon>Eurotiales</taxon>
        <taxon>Aspergillaceae</taxon>
        <taxon>Penicillium</taxon>
    </lineage>
</organism>
<evidence type="ECO:0000313" key="4">
    <source>
        <dbReference type="Proteomes" id="UP000191285"/>
    </source>
</evidence>
<keyword evidence="1" id="KW-0472">Membrane</keyword>
<gene>
    <name evidence="3" type="ORF">PENSTE_c008G02942</name>
</gene>
<feature type="transmembrane region" description="Helical" evidence="1">
    <location>
        <begin position="247"/>
        <end position="267"/>
    </location>
</feature>
<accession>A0A1V6TCL3</accession>
<feature type="domain" description="RGS" evidence="2">
    <location>
        <begin position="381"/>
        <end position="526"/>
    </location>
</feature>
<dbReference type="PROSITE" id="PS50132">
    <property type="entry name" value="RGS"/>
    <property type="match status" value="1"/>
</dbReference>
<keyword evidence="1" id="KW-1133">Transmembrane helix</keyword>
<protein>
    <recommendedName>
        <fullName evidence="2">RGS domain-containing protein</fullName>
    </recommendedName>
</protein>
<comment type="caution">
    <text evidence="3">The sequence shown here is derived from an EMBL/GenBank/DDBJ whole genome shotgun (WGS) entry which is preliminary data.</text>
</comment>
<name>A0A1V6TCL3_9EURO</name>
<dbReference type="Proteomes" id="UP000191285">
    <property type="component" value="Unassembled WGS sequence"/>
</dbReference>
<feature type="transmembrane region" description="Helical" evidence="1">
    <location>
        <begin position="287"/>
        <end position="308"/>
    </location>
</feature>
<dbReference type="InterPro" id="IPR036305">
    <property type="entry name" value="RGS_sf"/>
</dbReference>
<keyword evidence="4" id="KW-1185">Reference proteome</keyword>
<dbReference type="AlphaFoldDB" id="A0A1V6TCL3"/>
<evidence type="ECO:0000256" key="1">
    <source>
        <dbReference type="SAM" id="Phobius"/>
    </source>
</evidence>
<dbReference type="EMBL" id="MLKD01000008">
    <property type="protein sequence ID" value="OQE23774.1"/>
    <property type="molecule type" value="Genomic_DNA"/>
</dbReference>
<feature type="transmembrane region" description="Helical" evidence="1">
    <location>
        <begin position="158"/>
        <end position="179"/>
    </location>
</feature>
<feature type="transmembrane region" description="Helical" evidence="1">
    <location>
        <begin position="216"/>
        <end position="235"/>
    </location>
</feature>
<feature type="transmembrane region" description="Helical" evidence="1">
    <location>
        <begin position="94"/>
        <end position="115"/>
    </location>
</feature>
<dbReference type="Gene3D" id="1.10.167.10">
    <property type="entry name" value="Regulator of G-protein Signalling 4, domain 2"/>
    <property type="match status" value="1"/>
</dbReference>
<dbReference type="InterPro" id="IPR044926">
    <property type="entry name" value="RGS_subdomain_2"/>
</dbReference>
<reference evidence="4" key="1">
    <citation type="journal article" date="2017" name="Nat. Microbiol.">
        <title>Global analysis of biosynthetic gene clusters reveals vast potential of secondary metabolite production in Penicillium species.</title>
        <authorList>
            <person name="Nielsen J.C."/>
            <person name="Grijseels S."/>
            <person name="Prigent S."/>
            <person name="Ji B."/>
            <person name="Dainat J."/>
            <person name="Nielsen K.F."/>
            <person name="Frisvad J.C."/>
            <person name="Workman M."/>
            <person name="Nielsen J."/>
        </authorList>
    </citation>
    <scope>NUCLEOTIDE SEQUENCE [LARGE SCALE GENOMIC DNA]</scope>
    <source>
        <strain evidence="4">IBT 24891</strain>
    </source>
</reference>
<dbReference type="InterPro" id="IPR016137">
    <property type="entry name" value="RGS"/>
</dbReference>
<dbReference type="OrthoDB" id="5313079at2759"/>